<organism evidence="6 7">
    <name type="scientific">Scleroderma citrinum Foug A</name>
    <dbReference type="NCBI Taxonomy" id="1036808"/>
    <lineage>
        <taxon>Eukaryota</taxon>
        <taxon>Fungi</taxon>
        <taxon>Dikarya</taxon>
        <taxon>Basidiomycota</taxon>
        <taxon>Agaricomycotina</taxon>
        <taxon>Agaricomycetes</taxon>
        <taxon>Agaricomycetidae</taxon>
        <taxon>Boletales</taxon>
        <taxon>Sclerodermatineae</taxon>
        <taxon>Sclerodermataceae</taxon>
        <taxon>Scleroderma</taxon>
    </lineage>
</organism>
<accession>A0A0C3DM52</accession>
<dbReference type="OrthoDB" id="2427869at2759"/>
<evidence type="ECO:0000256" key="4">
    <source>
        <dbReference type="SAM" id="SignalP"/>
    </source>
</evidence>
<dbReference type="AlphaFoldDB" id="A0A0C3DM52"/>
<name>A0A0C3DM52_9AGAM</name>
<sequence length="299" mass="33593">MHRRWLHFLPLHRIVGKPTMIVVAVQGPPVLPILPTMSTLSINCLFLGGDSSEVFTVKILETENVSILKRLIKEEQSHRLNHVDASELTAWKVSLPVDTITPELTVDDVEAQKLHPVKKISSIFVEDEVDEHVHILVQAPAADSNLSDLSKADDELTLFCWVLNVSDEPFSIDIGKSKTVDHLKNMIKKKKERTFAGIEADTLSLWKLSPPIPSAEIGTKLRDVQSPQRIPGCVKLNAMDKLSKHFSPTWDEHLHIIVEAPPTRKSFSTSQTISLILFRGPGYQRCRRRGEERSDPCLA</sequence>
<feature type="signal peptide" evidence="4">
    <location>
        <begin position="1"/>
        <end position="16"/>
    </location>
</feature>
<evidence type="ECO:0000313" key="7">
    <source>
        <dbReference type="Proteomes" id="UP000053989"/>
    </source>
</evidence>
<evidence type="ECO:0000259" key="5">
    <source>
        <dbReference type="Pfam" id="PF20147"/>
    </source>
</evidence>
<keyword evidence="3" id="KW-0964">Secreted</keyword>
<reference evidence="6 7" key="1">
    <citation type="submission" date="2014-04" db="EMBL/GenBank/DDBJ databases">
        <authorList>
            <consortium name="DOE Joint Genome Institute"/>
            <person name="Kuo A."/>
            <person name="Kohler A."/>
            <person name="Nagy L.G."/>
            <person name="Floudas D."/>
            <person name="Copeland A."/>
            <person name="Barry K.W."/>
            <person name="Cichocki N."/>
            <person name="Veneault-Fourrey C."/>
            <person name="LaButti K."/>
            <person name="Lindquist E.A."/>
            <person name="Lipzen A."/>
            <person name="Lundell T."/>
            <person name="Morin E."/>
            <person name="Murat C."/>
            <person name="Sun H."/>
            <person name="Tunlid A."/>
            <person name="Henrissat B."/>
            <person name="Grigoriev I.V."/>
            <person name="Hibbett D.S."/>
            <person name="Martin F."/>
            <person name="Nordberg H.P."/>
            <person name="Cantor M.N."/>
            <person name="Hua S.X."/>
        </authorList>
    </citation>
    <scope>NUCLEOTIDE SEQUENCE [LARGE SCALE GENOMIC DNA]</scope>
    <source>
        <strain evidence="6 7">Foug A</strain>
    </source>
</reference>
<feature type="domain" description="Crinkler effector protein N-terminal" evidence="5">
    <location>
        <begin position="40"/>
        <end position="138"/>
    </location>
</feature>
<dbReference type="GO" id="GO:0043657">
    <property type="term" value="C:host cell"/>
    <property type="evidence" value="ECO:0007669"/>
    <property type="project" value="UniProtKB-SubCell"/>
</dbReference>
<dbReference type="Pfam" id="PF20147">
    <property type="entry name" value="Crinkler"/>
    <property type="match status" value="2"/>
</dbReference>
<dbReference type="GO" id="GO:0005576">
    <property type="term" value="C:extracellular region"/>
    <property type="evidence" value="ECO:0007669"/>
    <property type="project" value="UniProtKB-SubCell"/>
</dbReference>
<dbReference type="HOGENOM" id="CLU_074871_0_0_1"/>
<keyword evidence="7" id="KW-1185">Reference proteome</keyword>
<reference evidence="7" key="2">
    <citation type="submission" date="2015-01" db="EMBL/GenBank/DDBJ databases">
        <title>Evolutionary Origins and Diversification of the Mycorrhizal Mutualists.</title>
        <authorList>
            <consortium name="DOE Joint Genome Institute"/>
            <consortium name="Mycorrhizal Genomics Consortium"/>
            <person name="Kohler A."/>
            <person name="Kuo A."/>
            <person name="Nagy L.G."/>
            <person name="Floudas D."/>
            <person name="Copeland A."/>
            <person name="Barry K.W."/>
            <person name="Cichocki N."/>
            <person name="Veneault-Fourrey C."/>
            <person name="LaButti K."/>
            <person name="Lindquist E.A."/>
            <person name="Lipzen A."/>
            <person name="Lundell T."/>
            <person name="Morin E."/>
            <person name="Murat C."/>
            <person name="Riley R."/>
            <person name="Ohm R."/>
            <person name="Sun H."/>
            <person name="Tunlid A."/>
            <person name="Henrissat B."/>
            <person name="Grigoriev I.V."/>
            <person name="Hibbett D.S."/>
            <person name="Martin F."/>
        </authorList>
    </citation>
    <scope>NUCLEOTIDE SEQUENCE [LARGE SCALE GENOMIC DNA]</scope>
    <source>
        <strain evidence="7">Foug A</strain>
    </source>
</reference>
<evidence type="ECO:0000256" key="1">
    <source>
        <dbReference type="ARBA" id="ARBA00004340"/>
    </source>
</evidence>
<dbReference type="Proteomes" id="UP000053989">
    <property type="component" value="Unassembled WGS sequence"/>
</dbReference>
<dbReference type="InParanoid" id="A0A0C3DM52"/>
<evidence type="ECO:0000313" key="6">
    <source>
        <dbReference type="EMBL" id="KIM57106.1"/>
    </source>
</evidence>
<dbReference type="EMBL" id="KN822105">
    <property type="protein sequence ID" value="KIM57106.1"/>
    <property type="molecule type" value="Genomic_DNA"/>
</dbReference>
<proteinExistence type="predicted"/>
<dbReference type="InterPro" id="IPR045379">
    <property type="entry name" value="Crinkler_N"/>
</dbReference>
<comment type="subcellular location">
    <subcellularLocation>
        <location evidence="1">Host cell</location>
    </subcellularLocation>
    <subcellularLocation>
        <location evidence="2">Secreted</location>
    </subcellularLocation>
</comment>
<protein>
    <recommendedName>
        <fullName evidence="5">Crinkler effector protein N-terminal domain-containing protein</fullName>
    </recommendedName>
</protein>
<gene>
    <name evidence="6" type="ORF">SCLCIDRAFT_187336</name>
</gene>
<keyword evidence="4" id="KW-0732">Signal</keyword>
<evidence type="ECO:0000256" key="2">
    <source>
        <dbReference type="ARBA" id="ARBA00004613"/>
    </source>
</evidence>
<feature type="domain" description="Crinkler effector protein N-terminal" evidence="5">
    <location>
        <begin position="156"/>
        <end position="259"/>
    </location>
</feature>
<feature type="chain" id="PRO_5002163589" description="Crinkler effector protein N-terminal domain-containing protein" evidence="4">
    <location>
        <begin position="17"/>
        <end position="299"/>
    </location>
</feature>
<evidence type="ECO:0000256" key="3">
    <source>
        <dbReference type="ARBA" id="ARBA00022525"/>
    </source>
</evidence>